<evidence type="ECO:0000313" key="3">
    <source>
        <dbReference type="Proteomes" id="UP000001035"/>
    </source>
</evidence>
<accession>B4EI86</accession>
<keyword evidence="1" id="KW-0732">Signal</keyword>
<dbReference type="KEGG" id="bcj:BCAM0275a"/>
<feature type="signal peptide" evidence="1">
    <location>
        <begin position="1"/>
        <end position="17"/>
    </location>
</feature>
<protein>
    <recommendedName>
        <fullName evidence="4">Lipoprotein</fullName>
    </recommendedName>
</protein>
<name>B4EI86_BURCJ</name>
<dbReference type="HOGENOM" id="CLU_145249_0_0_4"/>
<sequence>MAVVLLALGACAGSQRAATFRSTETQLLEGRQAASLRCSTRSECDGAWNHTQRYIESHSATRVIPSGMDRIETAQPYVAGEVYLWASRTVSDGGGYVIRLKPMCKGMYDSDGGPGWQYDTCAKKILGIQSGFLSYVRQPPSPHIPSLPSER</sequence>
<dbReference type="Proteomes" id="UP000001035">
    <property type="component" value="Chromosome 2"/>
</dbReference>
<evidence type="ECO:0008006" key="4">
    <source>
        <dbReference type="Google" id="ProtNLM"/>
    </source>
</evidence>
<evidence type="ECO:0000313" key="2">
    <source>
        <dbReference type="EMBL" id="CAR54133.1"/>
    </source>
</evidence>
<evidence type="ECO:0000256" key="1">
    <source>
        <dbReference type="SAM" id="SignalP"/>
    </source>
</evidence>
<dbReference type="AlphaFoldDB" id="B4EI86"/>
<reference evidence="2 3" key="1">
    <citation type="journal article" date="2009" name="J. Bacteriol.">
        <title>The genome of Burkholderia cenocepacia J2315, an epidemic pathogen of cystic fibrosis patients.</title>
        <authorList>
            <person name="Holden M.T."/>
            <person name="Seth-Smith H.M."/>
            <person name="Crossman L.C."/>
            <person name="Sebaihia M."/>
            <person name="Bentley S.D."/>
            <person name="Cerdeno-Tarraga A.M."/>
            <person name="Thomson N.R."/>
            <person name="Bason N."/>
            <person name="Quail M.A."/>
            <person name="Sharp S."/>
            <person name="Cherevach I."/>
            <person name="Churcher C."/>
            <person name="Goodhead I."/>
            <person name="Hauser H."/>
            <person name="Holroyd N."/>
            <person name="Mungall K."/>
            <person name="Scott P."/>
            <person name="Walker D."/>
            <person name="White B."/>
            <person name="Rose H."/>
            <person name="Iversen P."/>
            <person name="Mil-Homens D."/>
            <person name="Rocha E.P."/>
            <person name="Fialho A.M."/>
            <person name="Baldwin A."/>
            <person name="Dowson C."/>
            <person name="Barrell B.G."/>
            <person name="Govan J.R."/>
            <person name="Vandamme P."/>
            <person name="Hart C.A."/>
            <person name="Mahenthiralingam E."/>
            <person name="Parkhill J."/>
        </authorList>
    </citation>
    <scope>NUCLEOTIDE SEQUENCE [LARGE SCALE GENOMIC DNA]</scope>
    <source>
        <strain evidence="3">ATCC BAA-245 / DSM 16553 / LMG 16656 / NCTC 13227 / J2315 / CF5610</strain>
    </source>
</reference>
<gene>
    <name evidence="2" type="ORF">BCAM0275a</name>
</gene>
<feature type="chain" id="PRO_5002804491" description="Lipoprotein" evidence="1">
    <location>
        <begin position="18"/>
        <end position="151"/>
    </location>
</feature>
<organism evidence="2 3">
    <name type="scientific">Burkholderia cenocepacia (strain ATCC BAA-245 / DSM 16553 / LMG 16656 / NCTC 13227 / J2315 / CF5610)</name>
    <name type="common">Burkholderia cepacia (strain J2315)</name>
    <dbReference type="NCBI Taxonomy" id="216591"/>
    <lineage>
        <taxon>Bacteria</taxon>
        <taxon>Pseudomonadati</taxon>
        <taxon>Pseudomonadota</taxon>
        <taxon>Betaproteobacteria</taxon>
        <taxon>Burkholderiales</taxon>
        <taxon>Burkholderiaceae</taxon>
        <taxon>Burkholderia</taxon>
        <taxon>Burkholderia cepacia complex</taxon>
    </lineage>
</organism>
<dbReference type="eggNOG" id="ENOG5031CR0">
    <property type="taxonomic scope" value="Bacteria"/>
</dbReference>
<keyword evidence="3" id="KW-1185">Reference proteome</keyword>
<dbReference type="EMBL" id="AM747721">
    <property type="protein sequence ID" value="CAR54133.1"/>
    <property type="molecule type" value="Genomic_DNA"/>
</dbReference>
<proteinExistence type="predicted"/>